<keyword evidence="3" id="KW-0808">Transferase</keyword>
<dbReference type="OrthoDB" id="3361892at2759"/>
<dbReference type="HOGENOM" id="CLU_019224_0_0_1"/>
<sequence>MHLRDALLASLANLPGSREFHLHVLVSSPRKHSNLYPFASQPRLRTYLQDILILLSEQASPDARRLFVSAIEASVYHIPSTSSAIVYVSKVDSTGQATTPSPTSTLARAFLSYYANPSTRPLPVDHLWVHLFARAQNQYLFPNSAEFPGKKPLTDVKLCAWWKRQLTGVAEELELNAKANATGTVSTRLYYLLPGLGELEASHSLENAYASSSSSSVTWIYGHPYSQTDVPLPGVSNRNTGSAAPHIGQIIPWFDDDPKARFIDDIAYTTEVDGVKSPERKRPRIIERSGSRVVDEEMQDKPKVVDKKDVHSQKEEQTTKVLRKVSVSEFWERMSFRQECISGAVTGFFVMAVSSNFPQATTRSEPSPLAPQPGQVAPQLIKRVLSSLMTGHEFPSVERAAWSTKVLEESIRGLCDGLKTLPVAIASGNVAGSGRTTPEPTLTCATTPQTPPPRLIRLKHPIVDASPNPFPEPMTSLETYNAYIHGSLIVNNPWLPRKTPVEGGDDGKVKVTVLTVRRKKRAKP</sequence>
<comment type="subcellular location">
    <subcellularLocation>
        <location evidence="1">Nucleus</location>
    </subcellularLocation>
</comment>
<evidence type="ECO:0000256" key="1">
    <source>
        <dbReference type="ARBA" id="ARBA00004123"/>
    </source>
</evidence>
<evidence type="ECO:0000256" key="3">
    <source>
        <dbReference type="ARBA" id="ARBA00022679"/>
    </source>
</evidence>
<feature type="region of interest" description="Disordered" evidence="10">
    <location>
        <begin position="431"/>
        <end position="452"/>
    </location>
</feature>
<evidence type="ECO:0000313" key="12">
    <source>
        <dbReference type="Proteomes" id="UP000054217"/>
    </source>
</evidence>
<dbReference type="InterPro" id="IPR051236">
    <property type="entry name" value="HAT_RTT109-like"/>
</dbReference>
<keyword evidence="6" id="KW-0805">Transcription regulation</keyword>
<evidence type="ECO:0000256" key="4">
    <source>
        <dbReference type="ARBA" id="ARBA00022763"/>
    </source>
</evidence>
<evidence type="ECO:0000256" key="10">
    <source>
        <dbReference type="SAM" id="MobiDB-lite"/>
    </source>
</evidence>
<protein>
    <recommendedName>
        <fullName evidence="2">histone acetyltransferase</fullName>
        <ecNumber evidence="2">2.3.1.48</ecNumber>
    </recommendedName>
</protein>
<reference evidence="11 12" key="1">
    <citation type="submission" date="2014-04" db="EMBL/GenBank/DDBJ databases">
        <authorList>
            <consortium name="DOE Joint Genome Institute"/>
            <person name="Kuo A."/>
            <person name="Kohler A."/>
            <person name="Costa M.D."/>
            <person name="Nagy L.G."/>
            <person name="Floudas D."/>
            <person name="Copeland A."/>
            <person name="Barry K.W."/>
            <person name="Cichocki N."/>
            <person name="Veneault-Fourrey C."/>
            <person name="LaButti K."/>
            <person name="Lindquist E.A."/>
            <person name="Lipzen A."/>
            <person name="Lundell T."/>
            <person name="Morin E."/>
            <person name="Murat C."/>
            <person name="Sun H."/>
            <person name="Tunlid A."/>
            <person name="Henrissat B."/>
            <person name="Grigoriev I.V."/>
            <person name="Hibbett D.S."/>
            <person name="Martin F."/>
            <person name="Nordberg H.P."/>
            <person name="Cantor M.N."/>
            <person name="Hua S.X."/>
        </authorList>
    </citation>
    <scope>NUCLEOTIDE SEQUENCE [LARGE SCALE GENOMIC DNA]</scope>
    <source>
        <strain evidence="11 12">Marx 270</strain>
    </source>
</reference>
<organism evidence="11 12">
    <name type="scientific">Pisolithus tinctorius Marx 270</name>
    <dbReference type="NCBI Taxonomy" id="870435"/>
    <lineage>
        <taxon>Eukaryota</taxon>
        <taxon>Fungi</taxon>
        <taxon>Dikarya</taxon>
        <taxon>Basidiomycota</taxon>
        <taxon>Agaricomycotina</taxon>
        <taxon>Agaricomycetes</taxon>
        <taxon>Agaricomycetidae</taxon>
        <taxon>Boletales</taxon>
        <taxon>Sclerodermatineae</taxon>
        <taxon>Pisolithaceae</taxon>
        <taxon>Pisolithus</taxon>
    </lineage>
</organism>
<dbReference type="GO" id="GO:0032931">
    <property type="term" value="F:histone H3K56 acetyltransferase activity"/>
    <property type="evidence" value="ECO:0007669"/>
    <property type="project" value="TreeGrafter"/>
</dbReference>
<name>A0A0C3PE08_PISTI</name>
<accession>A0A0C3PE08</accession>
<dbReference type="PANTHER" id="PTHR31571:SF2">
    <property type="entry name" value="HISTONE ACETYLTRANSFERASE RTT109"/>
    <property type="match status" value="1"/>
</dbReference>
<feature type="region of interest" description="Disordered" evidence="10">
    <location>
        <begin position="292"/>
        <end position="315"/>
    </location>
</feature>
<dbReference type="PROSITE" id="PS51728">
    <property type="entry name" value="RTT109_HAT"/>
    <property type="match status" value="1"/>
</dbReference>
<dbReference type="Proteomes" id="UP000054217">
    <property type="component" value="Unassembled WGS sequence"/>
</dbReference>
<keyword evidence="12" id="KW-1185">Reference proteome</keyword>
<keyword evidence="4" id="KW-0227">DNA damage</keyword>
<evidence type="ECO:0000256" key="7">
    <source>
        <dbReference type="ARBA" id="ARBA00023163"/>
    </source>
</evidence>
<comment type="catalytic activity">
    <reaction evidence="9">
        <text>L-lysyl-[histone] + acetyl-CoA = N(6)-acetyl-L-lysyl-[histone] + CoA + H(+)</text>
        <dbReference type="Rhea" id="RHEA:21992"/>
        <dbReference type="Rhea" id="RHEA-COMP:9845"/>
        <dbReference type="Rhea" id="RHEA-COMP:11338"/>
        <dbReference type="ChEBI" id="CHEBI:15378"/>
        <dbReference type="ChEBI" id="CHEBI:29969"/>
        <dbReference type="ChEBI" id="CHEBI:57287"/>
        <dbReference type="ChEBI" id="CHEBI:57288"/>
        <dbReference type="ChEBI" id="CHEBI:61930"/>
        <dbReference type="EC" id="2.3.1.48"/>
    </reaction>
    <physiologicalReaction direction="left-to-right" evidence="9">
        <dbReference type="Rhea" id="RHEA:21993"/>
    </physiologicalReaction>
</comment>
<dbReference type="AlphaFoldDB" id="A0A0C3PE08"/>
<evidence type="ECO:0000256" key="6">
    <source>
        <dbReference type="ARBA" id="ARBA00023015"/>
    </source>
</evidence>
<dbReference type="InterPro" id="IPR016849">
    <property type="entry name" value="Rtt109"/>
</dbReference>
<evidence type="ECO:0000313" key="11">
    <source>
        <dbReference type="EMBL" id="KIO06054.1"/>
    </source>
</evidence>
<keyword evidence="5" id="KW-0007">Acetylation</keyword>
<evidence type="ECO:0000256" key="5">
    <source>
        <dbReference type="ARBA" id="ARBA00022990"/>
    </source>
</evidence>
<feature type="compositionally biased region" description="Low complexity" evidence="10">
    <location>
        <begin position="436"/>
        <end position="448"/>
    </location>
</feature>
<evidence type="ECO:0000256" key="2">
    <source>
        <dbReference type="ARBA" id="ARBA00013184"/>
    </source>
</evidence>
<dbReference type="SMART" id="SM01250">
    <property type="entry name" value="KAT11"/>
    <property type="match status" value="1"/>
</dbReference>
<evidence type="ECO:0000256" key="8">
    <source>
        <dbReference type="ARBA" id="ARBA00023242"/>
    </source>
</evidence>
<keyword evidence="7" id="KW-0804">Transcription</keyword>
<dbReference type="Pfam" id="PF08214">
    <property type="entry name" value="HAT_KAT11"/>
    <property type="match status" value="1"/>
</dbReference>
<dbReference type="InParanoid" id="A0A0C3PE08"/>
<dbReference type="GO" id="GO:0005634">
    <property type="term" value="C:nucleus"/>
    <property type="evidence" value="ECO:0007669"/>
    <property type="project" value="UniProtKB-SubCell"/>
</dbReference>
<keyword evidence="8" id="KW-0539">Nucleus</keyword>
<dbReference type="EC" id="2.3.1.48" evidence="2"/>
<dbReference type="InterPro" id="IPR013178">
    <property type="entry name" value="Histone_AcTrfase_Rtt109/CBP"/>
</dbReference>
<gene>
    <name evidence="11" type="ORF">M404DRAFT_999274</name>
</gene>
<dbReference type="FunCoup" id="A0A0C3PE08">
    <property type="interactions" value="152"/>
</dbReference>
<evidence type="ECO:0000256" key="9">
    <source>
        <dbReference type="ARBA" id="ARBA00048940"/>
    </source>
</evidence>
<dbReference type="GO" id="GO:0006355">
    <property type="term" value="P:regulation of DNA-templated transcription"/>
    <property type="evidence" value="ECO:0007669"/>
    <property type="project" value="InterPro"/>
</dbReference>
<dbReference type="PANTHER" id="PTHR31571">
    <property type="entry name" value="ALTERED INHERITANCE OF MITOCHONDRIA PROTEIN 6"/>
    <property type="match status" value="1"/>
</dbReference>
<dbReference type="GO" id="GO:0006974">
    <property type="term" value="P:DNA damage response"/>
    <property type="evidence" value="ECO:0007669"/>
    <property type="project" value="UniProtKB-KW"/>
</dbReference>
<dbReference type="STRING" id="870435.A0A0C3PE08"/>
<proteinExistence type="predicted"/>
<reference evidence="12" key="2">
    <citation type="submission" date="2015-01" db="EMBL/GenBank/DDBJ databases">
        <title>Evolutionary Origins and Diversification of the Mycorrhizal Mutualists.</title>
        <authorList>
            <consortium name="DOE Joint Genome Institute"/>
            <consortium name="Mycorrhizal Genomics Consortium"/>
            <person name="Kohler A."/>
            <person name="Kuo A."/>
            <person name="Nagy L.G."/>
            <person name="Floudas D."/>
            <person name="Copeland A."/>
            <person name="Barry K.W."/>
            <person name="Cichocki N."/>
            <person name="Veneault-Fourrey C."/>
            <person name="LaButti K."/>
            <person name="Lindquist E.A."/>
            <person name="Lipzen A."/>
            <person name="Lundell T."/>
            <person name="Morin E."/>
            <person name="Murat C."/>
            <person name="Riley R."/>
            <person name="Ohm R."/>
            <person name="Sun H."/>
            <person name="Tunlid A."/>
            <person name="Henrissat B."/>
            <person name="Grigoriev I.V."/>
            <person name="Hibbett D.S."/>
            <person name="Martin F."/>
        </authorList>
    </citation>
    <scope>NUCLEOTIDE SEQUENCE [LARGE SCALE GENOMIC DNA]</scope>
    <source>
        <strain evidence="12">Marx 270</strain>
    </source>
</reference>
<dbReference type="EMBL" id="KN831964">
    <property type="protein sequence ID" value="KIO06054.1"/>
    <property type="molecule type" value="Genomic_DNA"/>
</dbReference>